<dbReference type="EMBL" id="MU003782">
    <property type="protein sequence ID" value="KAF2722459.1"/>
    <property type="molecule type" value="Genomic_DNA"/>
</dbReference>
<dbReference type="EC" id="2.4.1.131" evidence="3 12"/>
<comment type="subcellular location">
    <subcellularLocation>
        <location evidence="1">Endoplasmic reticulum membrane</location>
        <topology evidence="1">Single-pass membrane protein</topology>
    </subcellularLocation>
</comment>
<evidence type="ECO:0000256" key="2">
    <source>
        <dbReference type="ARBA" id="ARBA00004922"/>
    </source>
</evidence>
<dbReference type="Pfam" id="PF00534">
    <property type="entry name" value="Glycos_transf_1"/>
    <property type="match status" value="1"/>
</dbReference>
<keyword evidence="5 12" id="KW-0328">Glycosyltransferase</keyword>
<evidence type="ECO:0000313" key="15">
    <source>
        <dbReference type="EMBL" id="KAF2722459.1"/>
    </source>
</evidence>
<accession>A0A9P4UQ54</accession>
<evidence type="ECO:0000256" key="10">
    <source>
        <dbReference type="ARBA" id="ARBA00023136"/>
    </source>
</evidence>
<dbReference type="PANTHER" id="PTHR45919">
    <property type="entry name" value="GDP-MAN:MAN(3)GLCNAC(2)-PP-DOL ALPHA-1,2-MANNOSYLTRANSFERASE"/>
    <property type="match status" value="1"/>
</dbReference>
<dbReference type="AlphaFoldDB" id="A0A9P4UQ54"/>
<sequence>MLAFQILGTTFLAATFLLGLTPRFFGQIGRRLGQSIWQAQLERRQSLLERSRAARAAKLPANVAREKDGSGSEDTADVVEDEWLKVRADKARSVENDEDTKVGGAGVKEDFIIGFLHPFTNAGGGGERVLFAALQATQKKYPDALCLVYTSEQNISKDGLLEGGERRFGIALDHARIEFVWLPDGTADLVLPQHYPHFTLLRQSLGSIRLAWRCLSLCVPDVMVETTGYAFALWLVSWLFPRAPPGGTKCCPTAAYVHYPTISTDMLASLEESKGSLQGGLHAGSGTGLRGKLKKHYWQLFARLYGAVGGSIDVVMTNSTWTQNHVRQLWQNARSSRGKASDSIQVVFPPCAVGELEREITVDAESETARTRDILYIAQFRPEKMHHIVIDAFALFLKEQWPRVAKSIQPIPPPAPKLVLAGSVRDPADETRVYKLRLQAHEALASLPEPVKSMPGVHDAIEFVINAPWASSTPPRSGGSGVPESSHEDPHSLLSLLSRCCVGVNGMYNEHFGIGVVEYQAAGLISVVSASGGPKVDIVVDVDGKPTGYHASSVEEFAEGFSKALSMSKEDTLDMRLRARKSAQRFGETVFETAWVSNLEKAVALA</sequence>
<keyword evidence="16" id="KW-1185">Reference proteome</keyword>
<name>A0A9P4UQ54_9PEZI</name>
<dbReference type="Proteomes" id="UP000799441">
    <property type="component" value="Unassembled WGS sequence"/>
</dbReference>
<proteinExistence type="inferred from homology"/>
<evidence type="ECO:0000256" key="12">
    <source>
        <dbReference type="RuleBase" id="RU367051"/>
    </source>
</evidence>
<evidence type="ECO:0000256" key="7">
    <source>
        <dbReference type="ARBA" id="ARBA00022692"/>
    </source>
</evidence>
<comment type="pathway">
    <text evidence="2 12">Protein modification; protein glycosylation.</text>
</comment>
<dbReference type="GO" id="GO:0004377">
    <property type="term" value="F:GDP-Man:Man(3)GlcNAc(2)-PP-Dol alpha-1,2-mannosyltransferase activity"/>
    <property type="evidence" value="ECO:0007669"/>
    <property type="project" value="UniProtKB-UniRule"/>
</dbReference>
<feature type="domain" description="Glycosyl transferase family 1" evidence="13">
    <location>
        <begin position="490"/>
        <end position="580"/>
    </location>
</feature>
<comment type="function">
    <text evidence="12">GDP-Man:Man(3)GlcNAc(2)-PP-Dol alpha-1,2-mannosyltransferase that operates in the biosynthetic pathway of dolichol-linked oligosaccharides, the glycan precursors employed in protein asparagine (N)-glycosylation. The assembly of dolichol-linked oligosaccharides begins on the cytosolic side of the endoplasmic reticulum membrane and finishes in its lumen. The sequential addition of sugars to dolichol pyrophosphate produces dolichol-linked oligosaccharides containing fourteen sugars, including two GlcNAcs, nine mannoses and three glucoses. Once assembled, the oligosaccharide is transferred from the lipid to nascent proteins by oligosaccharyltransferases. Catalyzes, on the cytoplasmic face of the endoplasmic reticulum, the addition of the fourth and fifth mannose residues to the dolichol-linked oligosaccharide chain, to produce Man(5)GlcNAc(2)-PP-dolichol core oligosaccharide.</text>
</comment>
<keyword evidence="10" id="KW-0472">Membrane</keyword>
<dbReference type="Gene3D" id="3.40.50.2000">
    <property type="entry name" value="Glycogen Phosphorylase B"/>
    <property type="match status" value="1"/>
</dbReference>
<gene>
    <name evidence="15" type="ORF">K431DRAFT_283882</name>
</gene>
<evidence type="ECO:0000259" key="14">
    <source>
        <dbReference type="Pfam" id="PF15924"/>
    </source>
</evidence>
<evidence type="ECO:0000313" key="16">
    <source>
        <dbReference type="Proteomes" id="UP000799441"/>
    </source>
</evidence>
<evidence type="ECO:0000256" key="5">
    <source>
        <dbReference type="ARBA" id="ARBA00022676"/>
    </source>
</evidence>
<evidence type="ECO:0000256" key="6">
    <source>
        <dbReference type="ARBA" id="ARBA00022679"/>
    </source>
</evidence>
<evidence type="ECO:0000256" key="9">
    <source>
        <dbReference type="ARBA" id="ARBA00022989"/>
    </source>
</evidence>
<dbReference type="Pfam" id="PF15924">
    <property type="entry name" value="ALG11_N"/>
    <property type="match status" value="1"/>
</dbReference>
<comment type="similarity">
    <text evidence="12">Belongs to the glycosyltransferase group 1 family. Glycosyltransferase 4 subfamily.</text>
</comment>
<organism evidence="15 16">
    <name type="scientific">Polychaeton citri CBS 116435</name>
    <dbReference type="NCBI Taxonomy" id="1314669"/>
    <lineage>
        <taxon>Eukaryota</taxon>
        <taxon>Fungi</taxon>
        <taxon>Dikarya</taxon>
        <taxon>Ascomycota</taxon>
        <taxon>Pezizomycotina</taxon>
        <taxon>Dothideomycetes</taxon>
        <taxon>Dothideomycetidae</taxon>
        <taxon>Capnodiales</taxon>
        <taxon>Capnodiaceae</taxon>
        <taxon>Polychaeton</taxon>
    </lineage>
</organism>
<dbReference type="GO" id="GO:0005789">
    <property type="term" value="C:endoplasmic reticulum membrane"/>
    <property type="evidence" value="ECO:0007669"/>
    <property type="project" value="UniProtKB-SubCell"/>
</dbReference>
<evidence type="ECO:0000256" key="4">
    <source>
        <dbReference type="ARBA" id="ARBA00022018"/>
    </source>
</evidence>
<keyword evidence="9" id="KW-1133">Transmembrane helix</keyword>
<keyword evidence="6 12" id="KW-0808">Transferase</keyword>
<evidence type="ECO:0000256" key="3">
    <source>
        <dbReference type="ARBA" id="ARBA00012645"/>
    </source>
</evidence>
<protein>
    <recommendedName>
        <fullName evidence="4 12">GDP-Man:Man(3)GlcNAc(2)-PP-Dol alpha-1,2-mannosyltransferase</fullName>
        <ecNumber evidence="3 12">2.4.1.131</ecNumber>
    </recommendedName>
</protein>
<evidence type="ECO:0000259" key="13">
    <source>
        <dbReference type="Pfam" id="PF00534"/>
    </source>
</evidence>
<keyword evidence="8 12" id="KW-0256">Endoplasmic reticulum</keyword>
<evidence type="ECO:0000256" key="11">
    <source>
        <dbReference type="ARBA" id="ARBA00045065"/>
    </source>
</evidence>
<dbReference type="InterPro" id="IPR031814">
    <property type="entry name" value="ALG11_N"/>
</dbReference>
<comment type="caution">
    <text evidence="15">The sequence shown here is derived from an EMBL/GenBank/DDBJ whole genome shotgun (WGS) entry which is preliminary data.</text>
</comment>
<keyword evidence="7" id="KW-0812">Transmembrane</keyword>
<reference evidence="15" key="1">
    <citation type="journal article" date="2020" name="Stud. Mycol.">
        <title>101 Dothideomycetes genomes: a test case for predicting lifestyles and emergence of pathogens.</title>
        <authorList>
            <person name="Haridas S."/>
            <person name="Albert R."/>
            <person name="Binder M."/>
            <person name="Bloem J."/>
            <person name="Labutti K."/>
            <person name="Salamov A."/>
            <person name="Andreopoulos B."/>
            <person name="Baker S."/>
            <person name="Barry K."/>
            <person name="Bills G."/>
            <person name="Bluhm B."/>
            <person name="Cannon C."/>
            <person name="Castanera R."/>
            <person name="Culley D."/>
            <person name="Daum C."/>
            <person name="Ezra D."/>
            <person name="Gonzalez J."/>
            <person name="Henrissat B."/>
            <person name="Kuo A."/>
            <person name="Liang C."/>
            <person name="Lipzen A."/>
            <person name="Lutzoni F."/>
            <person name="Magnuson J."/>
            <person name="Mondo S."/>
            <person name="Nolan M."/>
            <person name="Ohm R."/>
            <person name="Pangilinan J."/>
            <person name="Park H.-J."/>
            <person name="Ramirez L."/>
            <person name="Alfaro M."/>
            <person name="Sun H."/>
            <person name="Tritt A."/>
            <person name="Yoshinaga Y."/>
            <person name="Zwiers L.-H."/>
            <person name="Turgeon B."/>
            <person name="Goodwin S."/>
            <person name="Spatafora J."/>
            <person name="Crous P."/>
            <person name="Grigoriev I."/>
        </authorList>
    </citation>
    <scope>NUCLEOTIDE SEQUENCE</scope>
    <source>
        <strain evidence="15">CBS 116435</strain>
    </source>
</reference>
<evidence type="ECO:0000256" key="8">
    <source>
        <dbReference type="ARBA" id="ARBA00022824"/>
    </source>
</evidence>
<dbReference type="PANTHER" id="PTHR45919:SF1">
    <property type="entry name" value="GDP-MAN:MAN(3)GLCNAC(2)-PP-DOL ALPHA-1,2-MANNOSYLTRANSFERASE"/>
    <property type="match status" value="1"/>
</dbReference>
<dbReference type="InterPro" id="IPR001296">
    <property type="entry name" value="Glyco_trans_1"/>
</dbReference>
<dbReference type="GO" id="GO:0006487">
    <property type="term" value="P:protein N-linked glycosylation"/>
    <property type="evidence" value="ECO:0007669"/>
    <property type="project" value="TreeGrafter"/>
</dbReference>
<comment type="catalytic activity">
    <reaction evidence="11 12">
        <text>an alpha-D-Man-(1-&gt;3)-[alpha-D-Man-(1-&gt;6)]-beta-D-Man-(1-&gt;4)-beta-D-GlcNAc-(1-&gt;4)-alpha-D-GlcNAc-diphospho-di-trans,poly-cis-dolichol + 2 GDP-alpha-D-mannose = an alpha-D-Man-(1-&gt;2)-alpha-D-Man-(1-&gt;2)-alpha-D-Man-(1-&gt;3)-[alpha-D-Man-(1-&gt;6)]-beta-D-Man-(1-&gt;4)-beta-D-GlcNAc-(1-&gt;4)-alpha-D-GlcNAc-diphospho-di-trans,poly-cis-dolichol + 2 GDP + 2 H(+)</text>
        <dbReference type="Rhea" id="RHEA:29523"/>
        <dbReference type="Rhea" id="RHEA-COMP:19515"/>
        <dbReference type="Rhea" id="RHEA-COMP:19516"/>
        <dbReference type="ChEBI" id="CHEBI:15378"/>
        <dbReference type="ChEBI" id="CHEBI:57527"/>
        <dbReference type="ChEBI" id="CHEBI:58189"/>
        <dbReference type="ChEBI" id="CHEBI:132511"/>
        <dbReference type="ChEBI" id="CHEBI:132515"/>
        <dbReference type="EC" id="2.4.1.131"/>
    </reaction>
    <physiologicalReaction direction="left-to-right" evidence="11 12">
        <dbReference type="Rhea" id="RHEA:29524"/>
    </physiologicalReaction>
</comment>
<dbReference type="CDD" id="cd03806">
    <property type="entry name" value="GT4_ALG11-like"/>
    <property type="match status" value="1"/>
</dbReference>
<evidence type="ECO:0000256" key="1">
    <source>
        <dbReference type="ARBA" id="ARBA00004389"/>
    </source>
</evidence>
<dbReference type="InterPro" id="IPR038013">
    <property type="entry name" value="ALG11"/>
</dbReference>
<dbReference type="OrthoDB" id="2276068at2759"/>
<feature type="domain" description="ALG11 mannosyltransferase N-terminal" evidence="14">
    <location>
        <begin position="112"/>
        <end position="330"/>
    </location>
</feature>
<dbReference type="SUPFAM" id="SSF53756">
    <property type="entry name" value="UDP-Glycosyltransferase/glycogen phosphorylase"/>
    <property type="match status" value="2"/>
</dbReference>